<dbReference type="HAMAP" id="MF_03040">
    <property type="entry name" value="USB1"/>
    <property type="match status" value="1"/>
</dbReference>
<dbReference type="InterPro" id="IPR027521">
    <property type="entry name" value="Usb1"/>
</dbReference>
<keyword evidence="4 6" id="KW-0539">Nucleus</keyword>
<dbReference type="EMBL" id="LRGB01002544">
    <property type="protein sequence ID" value="KZS07176.1"/>
    <property type="molecule type" value="Genomic_DNA"/>
</dbReference>
<evidence type="ECO:0000256" key="4">
    <source>
        <dbReference type="ARBA" id="ARBA00023242"/>
    </source>
</evidence>
<dbReference type="GO" id="GO:0034477">
    <property type="term" value="P:U6 snRNA 3'-end processing"/>
    <property type="evidence" value="ECO:0007669"/>
    <property type="project" value="UniProtKB-UniRule"/>
</dbReference>
<dbReference type="Gene3D" id="3.90.1140.10">
    <property type="entry name" value="Cyclic phosphodiesterase"/>
    <property type="match status" value="1"/>
</dbReference>
<comment type="caution">
    <text evidence="7">The sequence shown here is derived from an EMBL/GenBank/DDBJ whole genome shotgun (WGS) entry which is preliminary data.</text>
</comment>
<sequence>MLCLLFCEIPTKMDMIAAAYGCESDEEESSDPWASSRVSAKRTAVFNEFPNRPLKKVACRLPAPKLALDSFEVVDDPSQHGNRVRSFPHERGNWASFVYLPWEANSRFVRAVELITNWFYEHGIKLDICDDFHISLTRTVILRHHWIEGFVASIRNQLSDAPRPFQLYGTNVLSVYINEEKTRTFLAINVEDPVGILDILVEKMDSCLKEYQLPAYYEKPSHHVSIAWCVGDQKEELDKLALDLQLETDQISCNVDEIRCKIGNTVKRL</sequence>
<dbReference type="PANTHER" id="PTHR13522">
    <property type="entry name" value="U6 SNRNA PHOSPHODIESTERASE 1"/>
    <property type="match status" value="1"/>
</dbReference>
<dbReference type="GO" id="GO:0016829">
    <property type="term" value="F:lyase activity"/>
    <property type="evidence" value="ECO:0007669"/>
    <property type="project" value="UniProtKB-KW"/>
</dbReference>
<proteinExistence type="inferred from homology"/>
<evidence type="ECO:0000313" key="7">
    <source>
        <dbReference type="EMBL" id="KZS07176.1"/>
    </source>
</evidence>
<dbReference type="GO" id="GO:1990838">
    <property type="term" value="F:poly(U)-specific exoribonuclease activity, producing 3' uridine cyclic phosphate ends"/>
    <property type="evidence" value="ECO:0007669"/>
    <property type="project" value="UniProtKB-UniRule"/>
</dbReference>
<dbReference type="STRING" id="35525.A0A164PVB1"/>
<evidence type="ECO:0000256" key="3">
    <source>
        <dbReference type="ARBA" id="ARBA00023239"/>
    </source>
</evidence>
<feature type="active site" description="Proton donor/acceptor" evidence="6">
    <location>
        <position position="133"/>
    </location>
</feature>
<dbReference type="OrthoDB" id="49151at2759"/>
<evidence type="ECO:0000256" key="5">
    <source>
        <dbReference type="ARBA" id="ARBA00029300"/>
    </source>
</evidence>
<evidence type="ECO:0000256" key="6">
    <source>
        <dbReference type="HAMAP-Rule" id="MF_03040"/>
    </source>
</evidence>
<keyword evidence="8" id="KW-1185">Reference proteome</keyword>
<dbReference type="PANTHER" id="PTHR13522:SF3">
    <property type="entry name" value="U6 SNRNA PHOSPHODIESTERASE 1"/>
    <property type="match status" value="1"/>
</dbReference>
<reference evidence="7 8" key="1">
    <citation type="submission" date="2016-03" db="EMBL/GenBank/DDBJ databases">
        <title>EvidentialGene: Evidence-directed Construction of Genes on Genomes.</title>
        <authorList>
            <person name="Gilbert D.G."/>
            <person name="Choi J.-H."/>
            <person name="Mockaitis K."/>
            <person name="Colbourne J."/>
            <person name="Pfrender M."/>
        </authorList>
    </citation>
    <scope>NUCLEOTIDE SEQUENCE [LARGE SCALE GENOMIC DNA]</scope>
    <source>
        <strain evidence="7 8">Xinb3</strain>
        <tissue evidence="7">Complete organism</tissue>
    </source>
</reference>
<comment type="function">
    <text evidence="6">Phosphodiesterase responsible for the U6 snRNA 3' end processing. Acts as an exoribonuclease (RNase) responsible for trimming the poly(U) tract of the last nucleotides in the pre-U6 snRNA molecule, leading to the formation of mature U6 snRNA.</text>
</comment>
<dbReference type="Proteomes" id="UP000076858">
    <property type="component" value="Unassembled WGS sequence"/>
</dbReference>
<organism evidence="7 8">
    <name type="scientific">Daphnia magna</name>
    <dbReference type="NCBI Taxonomy" id="35525"/>
    <lineage>
        <taxon>Eukaryota</taxon>
        <taxon>Metazoa</taxon>
        <taxon>Ecdysozoa</taxon>
        <taxon>Arthropoda</taxon>
        <taxon>Crustacea</taxon>
        <taxon>Branchiopoda</taxon>
        <taxon>Diplostraca</taxon>
        <taxon>Cladocera</taxon>
        <taxon>Anomopoda</taxon>
        <taxon>Daphniidae</taxon>
        <taxon>Daphnia</taxon>
    </lineage>
</organism>
<dbReference type="EC" id="3.1.4.-" evidence="6"/>
<keyword evidence="3" id="KW-0456">Lyase</keyword>
<dbReference type="Pfam" id="PF09749">
    <property type="entry name" value="HVSL"/>
    <property type="match status" value="1"/>
</dbReference>
<accession>A0A164PVB1</accession>
<feature type="active site" description="Proton donor/acceptor" evidence="6">
    <location>
        <position position="223"/>
    </location>
</feature>
<keyword evidence="2 6" id="KW-0378">Hydrolase</keyword>
<dbReference type="AlphaFoldDB" id="A0A164PVB1"/>
<name>A0A164PVB1_9CRUS</name>
<gene>
    <name evidence="7" type="ORF">APZ42_029157</name>
</gene>
<protein>
    <recommendedName>
        <fullName evidence="6">U6 snRNA phosphodiesterase</fullName>
        <ecNumber evidence="6">3.1.4.-</ecNumber>
    </recommendedName>
</protein>
<evidence type="ECO:0000256" key="1">
    <source>
        <dbReference type="ARBA" id="ARBA00022722"/>
    </source>
</evidence>
<evidence type="ECO:0000256" key="2">
    <source>
        <dbReference type="ARBA" id="ARBA00022801"/>
    </source>
</evidence>
<keyword evidence="1 6" id="KW-0540">Nuclease</keyword>
<dbReference type="GO" id="GO:0005634">
    <property type="term" value="C:nucleus"/>
    <property type="evidence" value="ECO:0007669"/>
    <property type="project" value="UniProtKB-SubCell"/>
</dbReference>
<comment type="similarity">
    <text evidence="6">Belongs to the 2H phosphoesterase superfamily. USB1 family.</text>
</comment>
<comment type="subcellular location">
    <subcellularLocation>
        <location evidence="6">Nucleus</location>
    </subcellularLocation>
</comment>
<evidence type="ECO:0000313" key="8">
    <source>
        <dbReference type="Proteomes" id="UP000076858"/>
    </source>
</evidence>
<comment type="catalytic activity">
    <reaction evidence="5">
        <text>a 3'-end uridylyl-uridine-RNA = a 3'-end 2',3'-cyclophospho-uridine-RNA + uridine</text>
        <dbReference type="Rhea" id="RHEA:46052"/>
        <dbReference type="Rhea" id="RHEA-COMP:17384"/>
        <dbReference type="Rhea" id="RHEA-COMP:17385"/>
        <dbReference type="ChEBI" id="CHEBI:16704"/>
        <dbReference type="ChEBI" id="CHEBI:85643"/>
        <dbReference type="ChEBI" id="CHEBI:85644"/>
    </reaction>
    <physiologicalReaction direction="left-to-right" evidence="5">
        <dbReference type="Rhea" id="RHEA:46053"/>
    </physiologicalReaction>
</comment>